<evidence type="ECO:0000313" key="1">
    <source>
        <dbReference type="EMBL" id="CAG8750581.1"/>
    </source>
</evidence>
<dbReference type="AlphaFoldDB" id="A0A9N9NM30"/>
<keyword evidence="2" id="KW-1185">Reference proteome</keyword>
<dbReference type="EMBL" id="CAJVPY010015219">
    <property type="protein sequence ID" value="CAG8750581.1"/>
    <property type="molecule type" value="Genomic_DNA"/>
</dbReference>
<sequence>SGLLIHNDIPHDIHLAREIHRGLRPCIPSYVPNLVTELIIKCWDAQPNKRPTSKELYETTSIWINEILNDEAIEFVEQIKNADETLENCLKPNLSAIPHPEAIYSSRRFESLNQKDSGMHTNHLSIYIYII</sequence>
<protein>
    <submittedName>
        <fullName evidence="1">8251_t:CDS:1</fullName>
    </submittedName>
</protein>
<dbReference type="Gene3D" id="1.10.510.10">
    <property type="entry name" value="Transferase(Phosphotransferase) domain 1"/>
    <property type="match status" value="1"/>
</dbReference>
<dbReference type="Proteomes" id="UP000789405">
    <property type="component" value="Unassembled WGS sequence"/>
</dbReference>
<name>A0A9N9NM30_9GLOM</name>
<dbReference type="SUPFAM" id="SSF56112">
    <property type="entry name" value="Protein kinase-like (PK-like)"/>
    <property type="match status" value="1"/>
</dbReference>
<gene>
    <name evidence="1" type="ORF">DERYTH_LOCUS16857</name>
</gene>
<dbReference type="InterPro" id="IPR011009">
    <property type="entry name" value="Kinase-like_dom_sf"/>
</dbReference>
<comment type="caution">
    <text evidence="1">The sequence shown here is derived from an EMBL/GenBank/DDBJ whole genome shotgun (WGS) entry which is preliminary data.</text>
</comment>
<organism evidence="1 2">
    <name type="scientific">Dentiscutata erythropus</name>
    <dbReference type="NCBI Taxonomy" id="1348616"/>
    <lineage>
        <taxon>Eukaryota</taxon>
        <taxon>Fungi</taxon>
        <taxon>Fungi incertae sedis</taxon>
        <taxon>Mucoromycota</taxon>
        <taxon>Glomeromycotina</taxon>
        <taxon>Glomeromycetes</taxon>
        <taxon>Diversisporales</taxon>
        <taxon>Gigasporaceae</taxon>
        <taxon>Dentiscutata</taxon>
    </lineage>
</organism>
<feature type="non-terminal residue" evidence="1">
    <location>
        <position position="1"/>
    </location>
</feature>
<accession>A0A9N9NM30</accession>
<proteinExistence type="predicted"/>
<reference evidence="1" key="1">
    <citation type="submission" date="2021-06" db="EMBL/GenBank/DDBJ databases">
        <authorList>
            <person name="Kallberg Y."/>
            <person name="Tangrot J."/>
            <person name="Rosling A."/>
        </authorList>
    </citation>
    <scope>NUCLEOTIDE SEQUENCE</scope>
    <source>
        <strain evidence="1">MA453B</strain>
    </source>
</reference>
<evidence type="ECO:0000313" key="2">
    <source>
        <dbReference type="Proteomes" id="UP000789405"/>
    </source>
</evidence>
<dbReference type="OrthoDB" id="2396740at2759"/>